<dbReference type="EMBL" id="BMAC01000731">
    <property type="protein sequence ID" value="GFQ02181.1"/>
    <property type="molecule type" value="Genomic_DNA"/>
</dbReference>
<feature type="compositionally biased region" description="Basic and acidic residues" evidence="1">
    <location>
        <begin position="75"/>
        <end position="85"/>
    </location>
</feature>
<reference evidence="2" key="1">
    <citation type="submission" date="2020-07" db="EMBL/GenBank/DDBJ databases">
        <title>Ethylene signaling mediates host invasion by parasitic plants.</title>
        <authorList>
            <person name="Yoshida S."/>
        </authorList>
    </citation>
    <scope>NUCLEOTIDE SEQUENCE</scope>
    <source>
        <strain evidence="2">Okayama</strain>
    </source>
</reference>
<dbReference type="PANTHER" id="PTHR35122">
    <property type="entry name" value="OSJNBA0093F12.14 PROTEIN"/>
    <property type="match status" value="1"/>
</dbReference>
<dbReference type="Proteomes" id="UP000653305">
    <property type="component" value="Unassembled WGS sequence"/>
</dbReference>
<dbReference type="AlphaFoldDB" id="A0A830CQJ2"/>
<gene>
    <name evidence="2" type="ORF">PHJA_002362000</name>
</gene>
<dbReference type="Pfam" id="PF22272">
    <property type="entry name" value="LEA_3b"/>
    <property type="match status" value="1"/>
</dbReference>
<dbReference type="OrthoDB" id="606645at2759"/>
<feature type="non-terminal residue" evidence="2">
    <location>
        <position position="1"/>
    </location>
</feature>
<feature type="compositionally biased region" description="Polar residues" evidence="1">
    <location>
        <begin position="44"/>
        <end position="68"/>
    </location>
</feature>
<sequence>RRAVHVSVYDKDPDEHVRPTVVPDDIIQPLPETYWAPHPKTGVFSPTSNHKLASSGENTNADANSSLEQKAFFRPLEDLDKPVQP</sequence>
<feature type="region of interest" description="Disordered" evidence="1">
    <location>
        <begin position="38"/>
        <end position="85"/>
    </location>
</feature>
<evidence type="ECO:0000313" key="2">
    <source>
        <dbReference type="EMBL" id="GFQ02181.1"/>
    </source>
</evidence>
<dbReference type="PANTHER" id="PTHR35122:SF2">
    <property type="entry name" value="OS04G0598000 PROTEIN"/>
    <property type="match status" value="1"/>
</dbReference>
<protein>
    <submittedName>
        <fullName evidence="2">Uncharacterized protein</fullName>
    </submittedName>
</protein>
<dbReference type="InterPro" id="IPR039291">
    <property type="entry name" value="At5g17165-like"/>
</dbReference>
<proteinExistence type="predicted"/>
<organism evidence="2 3">
    <name type="scientific">Phtheirospermum japonicum</name>
    <dbReference type="NCBI Taxonomy" id="374723"/>
    <lineage>
        <taxon>Eukaryota</taxon>
        <taxon>Viridiplantae</taxon>
        <taxon>Streptophyta</taxon>
        <taxon>Embryophyta</taxon>
        <taxon>Tracheophyta</taxon>
        <taxon>Spermatophyta</taxon>
        <taxon>Magnoliopsida</taxon>
        <taxon>eudicotyledons</taxon>
        <taxon>Gunneridae</taxon>
        <taxon>Pentapetalae</taxon>
        <taxon>asterids</taxon>
        <taxon>lamiids</taxon>
        <taxon>Lamiales</taxon>
        <taxon>Orobanchaceae</taxon>
        <taxon>Orobanchaceae incertae sedis</taxon>
        <taxon>Phtheirospermum</taxon>
    </lineage>
</organism>
<name>A0A830CQJ2_9LAMI</name>
<evidence type="ECO:0000256" key="1">
    <source>
        <dbReference type="SAM" id="MobiDB-lite"/>
    </source>
</evidence>
<accession>A0A830CQJ2</accession>
<keyword evidence="3" id="KW-1185">Reference proteome</keyword>
<comment type="caution">
    <text evidence="2">The sequence shown here is derived from an EMBL/GenBank/DDBJ whole genome shotgun (WGS) entry which is preliminary data.</text>
</comment>
<evidence type="ECO:0000313" key="3">
    <source>
        <dbReference type="Proteomes" id="UP000653305"/>
    </source>
</evidence>